<dbReference type="EMBL" id="SPHZ02000004">
    <property type="protein sequence ID" value="KAF0921256.1"/>
    <property type="molecule type" value="Genomic_DNA"/>
</dbReference>
<keyword evidence="3" id="KW-1185">Reference proteome</keyword>
<dbReference type="Proteomes" id="UP000479710">
    <property type="component" value="Unassembled WGS sequence"/>
</dbReference>
<dbReference type="PANTHER" id="PTHR33453">
    <property type="match status" value="1"/>
</dbReference>
<dbReference type="AlphaFoldDB" id="A0A6G1E9K4"/>
<gene>
    <name evidence="2" type="ORF">E2562_003067</name>
</gene>
<comment type="caution">
    <text evidence="2">The sequence shown here is derived from an EMBL/GenBank/DDBJ whole genome shotgun (WGS) entry which is preliminary data.</text>
</comment>
<keyword evidence="1" id="KW-0611">Plant defense</keyword>
<dbReference type="InterPro" id="IPR001574">
    <property type="entry name" value="Ribosome_inactivat_prot"/>
</dbReference>
<dbReference type="Gene3D" id="3.40.420.10">
    <property type="entry name" value="Ricin (A subunit), domain 1"/>
    <property type="match status" value="3"/>
</dbReference>
<dbReference type="Pfam" id="PF00161">
    <property type="entry name" value="RIP"/>
    <property type="match status" value="3"/>
</dbReference>
<evidence type="ECO:0000313" key="3">
    <source>
        <dbReference type="Proteomes" id="UP000479710"/>
    </source>
</evidence>
<dbReference type="GO" id="GO:0017148">
    <property type="term" value="P:negative regulation of translation"/>
    <property type="evidence" value="ECO:0007669"/>
    <property type="project" value="UniProtKB-KW"/>
</dbReference>
<reference evidence="2 3" key="1">
    <citation type="submission" date="2019-11" db="EMBL/GenBank/DDBJ databases">
        <title>Whole genome sequence of Oryza granulata.</title>
        <authorList>
            <person name="Li W."/>
        </authorList>
    </citation>
    <scope>NUCLEOTIDE SEQUENCE [LARGE SCALE GENOMIC DNA]</scope>
    <source>
        <strain evidence="3">cv. Menghai</strain>
        <tissue evidence="2">Leaf</tissue>
    </source>
</reference>
<evidence type="ECO:0000313" key="2">
    <source>
        <dbReference type="EMBL" id="KAF0921256.1"/>
    </source>
</evidence>
<dbReference type="InterPro" id="IPR036041">
    <property type="entry name" value="Ribosome-inact_prot_sf"/>
</dbReference>
<keyword evidence="1" id="KW-0652">Protein synthesis inhibitor</keyword>
<dbReference type="InterPro" id="IPR016138">
    <property type="entry name" value="Ribosome_inactivat_prot_sub1"/>
</dbReference>
<name>A0A6G1E9K4_9ORYZ</name>
<dbReference type="GO" id="GO:0090729">
    <property type="term" value="F:toxin activity"/>
    <property type="evidence" value="ECO:0007669"/>
    <property type="project" value="UniProtKB-KW"/>
</dbReference>
<comment type="similarity">
    <text evidence="1">Belongs to the ribosome-inactivating protein family.</text>
</comment>
<dbReference type="GO" id="GO:0030598">
    <property type="term" value="F:rRNA N-glycosylase activity"/>
    <property type="evidence" value="ECO:0007669"/>
    <property type="project" value="UniProtKB-EC"/>
</dbReference>
<keyword evidence="1" id="KW-0800">Toxin</keyword>
<organism evidence="2 3">
    <name type="scientific">Oryza meyeriana var. granulata</name>
    <dbReference type="NCBI Taxonomy" id="110450"/>
    <lineage>
        <taxon>Eukaryota</taxon>
        <taxon>Viridiplantae</taxon>
        <taxon>Streptophyta</taxon>
        <taxon>Embryophyta</taxon>
        <taxon>Tracheophyta</taxon>
        <taxon>Spermatophyta</taxon>
        <taxon>Magnoliopsida</taxon>
        <taxon>Liliopsida</taxon>
        <taxon>Poales</taxon>
        <taxon>Poaceae</taxon>
        <taxon>BOP clade</taxon>
        <taxon>Oryzoideae</taxon>
        <taxon>Oryzeae</taxon>
        <taxon>Oryzinae</taxon>
        <taxon>Oryza</taxon>
        <taxon>Oryza meyeriana</taxon>
    </lineage>
</organism>
<dbReference type="SUPFAM" id="SSF56371">
    <property type="entry name" value="Ribosome inactivating proteins (RIP)"/>
    <property type="match status" value="3"/>
</dbReference>
<comment type="catalytic activity">
    <reaction evidence="1">
        <text>Endohydrolysis of the N-glycosidic bond at one specific adenosine on the 28S rRNA.</text>
        <dbReference type="EC" id="3.2.2.22"/>
    </reaction>
</comment>
<dbReference type="GO" id="GO:0006952">
    <property type="term" value="P:defense response"/>
    <property type="evidence" value="ECO:0007669"/>
    <property type="project" value="UniProtKB-KW"/>
</dbReference>
<evidence type="ECO:0000256" key="1">
    <source>
        <dbReference type="RuleBase" id="RU004915"/>
    </source>
</evidence>
<protein>
    <submittedName>
        <fullName evidence="2">Uncharacterized protein</fullName>
    </submittedName>
</protein>
<accession>A0A6G1E9K4</accession>
<dbReference type="PANTHER" id="PTHR33453:SF40">
    <property type="entry name" value="RRNA N-GLYCOSYLASE"/>
    <property type="match status" value="1"/>
</dbReference>
<proteinExistence type="inferred from homology"/>
<sequence>MTRVAEKDLHHVVYNVLESDRASFFKDLGDMLQRYTASFVKDVCDMLQKYATVHDSLWLRRPFILPEIKKKREELACFKLVNENKATTALAIRFSDMSLVAFMNHNGDWYELSGPRMLPAEHGQSKLVCRPASYASLLGMPLHGLMRRLDLGMETVAMAEAVSMLSHFVPSEDGHMDKGTIRALASLLPMDLHHVVYNVLESDRASFFKDLGDMLQRYTASFVKDVCDMLQKYATVHDSLWLRRPFILPEIKKKREELACFKLVNENKATTALAIRFSDMSLVAFMNHNGDWYELRGPRMLPAENEQSKLICRPASYASLLFSGMPVHGLMRRLDLGMETVAMAEAVSMLSHFVPSEDGHMDKGTIRALASLLPMDLHHVVYNVLESDRASFFKDLGDMLQRYTASFVKDVCDMLQKYATVHDSLWLRRPFILPVNKKKREELACFKLVNENKATTALAIRFSDMSLVAFMNHNGDWYELSGPRMLPAEHGQSKLVCRPASYASLLFSGMPVHGLMRRLDLGMETVAMAEAVSMLSHFVPSEDGHMDKGTIRALASLLPMV</sequence>
<keyword evidence="1" id="KW-0378">Hydrolase</keyword>